<sequence>MFSFSLDKMDRVSIGQHLLVTSLMEGAFNSNPTEPRYESTVSCTKIRKPI</sequence>
<keyword evidence="2" id="KW-1185">Reference proteome</keyword>
<protein>
    <submittedName>
        <fullName evidence="1">Uncharacterized protein</fullName>
    </submittedName>
</protein>
<name>A0A162RND9_9CRUS</name>
<evidence type="ECO:0000313" key="2">
    <source>
        <dbReference type="Proteomes" id="UP000076858"/>
    </source>
</evidence>
<dbReference type="AlphaFoldDB" id="A0A162RND9"/>
<accession>A0A162RND9</accession>
<comment type="caution">
    <text evidence="1">The sequence shown here is derived from an EMBL/GenBank/DDBJ whole genome shotgun (WGS) entry which is preliminary data.</text>
</comment>
<evidence type="ECO:0000313" key="1">
    <source>
        <dbReference type="EMBL" id="KZS20660.1"/>
    </source>
</evidence>
<proteinExistence type="predicted"/>
<gene>
    <name evidence="1" type="ORF">APZ42_012611</name>
</gene>
<dbReference type="Proteomes" id="UP000076858">
    <property type="component" value="Unassembled WGS sequence"/>
</dbReference>
<organism evidence="1 2">
    <name type="scientific">Daphnia magna</name>
    <dbReference type="NCBI Taxonomy" id="35525"/>
    <lineage>
        <taxon>Eukaryota</taxon>
        <taxon>Metazoa</taxon>
        <taxon>Ecdysozoa</taxon>
        <taxon>Arthropoda</taxon>
        <taxon>Crustacea</taxon>
        <taxon>Branchiopoda</taxon>
        <taxon>Diplostraca</taxon>
        <taxon>Cladocera</taxon>
        <taxon>Anomopoda</taxon>
        <taxon>Daphniidae</taxon>
        <taxon>Daphnia</taxon>
    </lineage>
</organism>
<reference evidence="1 2" key="1">
    <citation type="submission" date="2016-03" db="EMBL/GenBank/DDBJ databases">
        <title>EvidentialGene: Evidence-directed Construction of Genes on Genomes.</title>
        <authorList>
            <person name="Gilbert D.G."/>
            <person name="Choi J.-H."/>
            <person name="Mockaitis K."/>
            <person name="Colbourne J."/>
            <person name="Pfrender M."/>
        </authorList>
    </citation>
    <scope>NUCLEOTIDE SEQUENCE [LARGE SCALE GENOMIC DNA]</scope>
    <source>
        <strain evidence="1 2">Xinb3</strain>
        <tissue evidence="1">Complete organism</tissue>
    </source>
</reference>
<dbReference type="EMBL" id="LRGB01000139">
    <property type="protein sequence ID" value="KZS20660.1"/>
    <property type="molecule type" value="Genomic_DNA"/>
</dbReference>